<accession>A0A091CQY9</accession>
<name>A0A091CQY9_FUKDA</name>
<gene>
    <name evidence="3" type="ORF">H920_04654</name>
    <name evidence="2" type="ORF">H920_17044</name>
</gene>
<keyword evidence="4" id="KW-1185">Reference proteome</keyword>
<evidence type="ECO:0000313" key="3">
    <source>
        <dbReference type="EMBL" id="KFO34013.1"/>
    </source>
</evidence>
<organism evidence="2 4">
    <name type="scientific">Fukomys damarensis</name>
    <name type="common">Damaraland mole rat</name>
    <name type="synonym">Cryptomys damarensis</name>
    <dbReference type="NCBI Taxonomy" id="885580"/>
    <lineage>
        <taxon>Eukaryota</taxon>
        <taxon>Metazoa</taxon>
        <taxon>Chordata</taxon>
        <taxon>Craniata</taxon>
        <taxon>Vertebrata</taxon>
        <taxon>Euteleostomi</taxon>
        <taxon>Mammalia</taxon>
        <taxon>Eutheria</taxon>
        <taxon>Euarchontoglires</taxon>
        <taxon>Glires</taxon>
        <taxon>Rodentia</taxon>
        <taxon>Hystricomorpha</taxon>
        <taxon>Bathyergidae</taxon>
        <taxon>Fukomys</taxon>
    </lineage>
</organism>
<proteinExistence type="predicted"/>
<feature type="region of interest" description="Disordered" evidence="1">
    <location>
        <begin position="74"/>
        <end position="105"/>
    </location>
</feature>
<protein>
    <submittedName>
        <fullName evidence="2">Uncharacterized protein</fullName>
    </submittedName>
</protein>
<dbReference type="EMBL" id="KN124353">
    <property type="protein sequence ID" value="KFO21614.1"/>
    <property type="molecule type" value="Genomic_DNA"/>
</dbReference>
<evidence type="ECO:0000256" key="1">
    <source>
        <dbReference type="SAM" id="MobiDB-lite"/>
    </source>
</evidence>
<dbReference type="EMBL" id="KN122033">
    <property type="protein sequence ID" value="KFO34013.1"/>
    <property type="molecule type" value="Genomic_DNA"/>
</dbReference>
<evidence type="ECO:0000313" key="2">
    <source>
        <dbReference type="EMBL" id="KFO21614.1"/>
    </source>
</evidence>
<sequence length="105" mass="10653">MLGRKMTKANTSAEVAQSSWWKGRLGCHSAPLLLGADTGVQTTGVPDLLPASRVIQHTGGGVLWRPALLGTPAVTPKRSSSAAAHGNGPVIPEGATEEGTIGNSS</sequence>
<dbReference type="Proteomes" id="UP000028990">
    <property type="component" value="Unassembled WGS sequence"/>
</dbReference>
<dbReference type="AlphaFoldDB" id="A0A091CQY9"/>
<evidence type="ECO:0000313" key="4">
    <source>
        <dbReference type="Proteomes" id="UP000028990"/>
    </source>
</evidence>
<reference evidence="2 4" key="1">
    <citation type="submission" date="2013-11" db="EMBL/GenBank/DDBJ databases">
        <title>The Damaraland mole rat (Fukomys damarensis) genome and evolution of African mole rats.</title>
        <authorList>
            <person name="Gladyshev V.N."/>
            <person name="Fang X."/>
        </authorList>
    </citation>
    <scope>NUCLEOTIDE SEQUENCE [LARGE SCALE GENOMIC DNA]</scope>
    <source>
        <tissue evidence="2">Liver</tissue>
    </source>
</reference>